<name>A0A9W7W3U2_9PEZI</name>
<dbReference type="EMBL" id="RIBY02001113">
    <property type="protein sequence ID" value="KAH9832431.1"/>
    <property type="molecule type" value="Genomic_DNA"/>
</dbReference>
<dbReference type="Proteomes" id="UP001138500">
    <property type="component" value="Unassembled WGS sequence"/>
</dbReference>
<feature type="compositionally biased region" description="Basic and acidic residues" evidence="1">
    <location>
        <begin position="1"/>
        <end position="13"/>
    </location>
</feature>
<organism evidence="2 3">
    <name type="scientific">Teratosphaeria destructans</name>
    <dbReference type="NCBI Taxonomy" id="418781"/>
    <lineage>
        <taxon>Eukaryota</taxon>
        <taxon>Fungi</taxon>
        <taxon>Dikarya</taxon>
        <taxon>Ascomycota</taxon>
        <taxon>Pezizomycotina</taxon>
        <taxon>Dothideomycetes</taxon>
        <taxon>Dothideomycetidae</taxon>
        <taxon>Mycosphaerellales</taxon>
        <taxon>Teratosphaeriaceae</taxon>
        <taxon>Teratosphaeria</taxon>
    </lineage>
</organism>
<evidence type="ECO:0000313" key="3">
    <source>
        <dbReference type="Proteomes" id="UP001138500"/>
    </source>
</evidence>
<evidence type="ECO:0000313" key="2">
    <source>
        <dbReference type="EMBL" id="KAH9832431.1"/>
    </source>
</evidence>
<reference evidence="2 3" key="2">
    <citation type="journal article" date="2021" name="Curr. Genet.">
        <title>Genetic response to nitrogen starvation in the aggressive Eucalyptus foliar pathogen Teratosphaeria destructans.</title>
        <authorList>
            <person name="Havenga M."/>
            <person name="Wingfield B.D."/>
            <person name="Wingfield M.J."/>
            <person name="Dreyer L.L."/>
            <person name="Roets F."/>
            <person name="Aylward J."/>
        </authorList>
    </citation>
    <scope>NUCLEOTIDE SEQUENCE [LARGE SCALE GENOMIC DNA]</scope>
    <source>
        <strain evidence="2">CMW44962</strain>
    </source>
</reference>
<dbReference type="AlphaFoldDB" id="A0A9W7W3U2"/>
<keyword evidence="3" id="KW-1185">Reference proteome</keyword>
<protein>
    <submittedName>
        <fullName evidence="2">Uncharacterized protein</fullName>
    </submittedName>
</protein>
<proteinExistence type="predicted"/>
<comment type="caution">
    <text evidence="2">The sequence shown here is derived from an EMBL/GenBank/DDBJ whole genome shotgun (WGS) entry which is preliminary data.</text>
</comment>
<accession>A0A9W7W3U2</accession>
<reference evidence="2 3" key="1">
    <citation type="journal article" date="2018" name="IMA Fungus">
        <title>IMA Genome-F 10: Nine draft genome sequences of Claviceps purpurea s.lat., including C. arundinis, C. humidiphila, and C. cf. spartinae, pseudomolecules for the pitch canker pathogen Fusarium circinatum, draft genome of Davidsoniella eucalypti, Grosmannia galeiformis, Quambalaria eucalypti, and Teratosphaeria destructans.</title>
        <authorList>
            <person name="Wingfield B.D."/>
            <person name="Liu M."/>
            <person name="Nguyen H.D."/>
            <person name="Lane F.A."/>
            <person name="Morgan S.W."/>
            <person name="De Vos L."/>
            <person name="Wilken P.M."/>
            <person name="Duong T.A."/>
            <person name="Aylward J."/>
            <person name="Coetzee M.P."/>
            <person name="Dadej K."/>
            <person name="De Beer Z.W."/>
            <person name="Findlay W."/>
            <person name="Havenga M."/>
            <person name="Kolarik M."/>
            <person name="Menzies J.G."/>
            <person name="Naidoo K."/>
            <person name="Pochopski O."/>
            <person name="Shoukouhi P."/>
            <person name="Santana Q.C."/>
            <person name="Seifert K.A."/>
            <person name="Soal N."/>
            <person name="Steenkamp E.T."/>
            <person name="Tatham C.T."/>
            <person name="van der Nest M.A."/>
            <person name="Wingfield M.J."/>
        </authorList>
    </citation>
    <scope>NUCLEOTIDE SEQUENCE [LARGE SCALE GENOMIC DNA]</scope>
    <source>
        <strain evidence="2">CMW44962</strain>
    </source>
</reference>
<evidence type="ECO:0000256" key="1">
    <source>
        <dbReference type="SAM" id="MobiDB-lite"/>
    </source>
</evidence>
<sequence length="92" mass="9903">MPGPTKHERKDSNDLATFARPTTVKAVEGSDHHNSTGKDISQAQRASLEHIAQATLALMGERIHVQADSAKSSSGAVKELVEFKECWSSMGV</sequence>
<feature type="region of interest" description="Disordered" evidence="1">
    <location>
        <begin position="1"/>
        <end position="44"/>
    </location>
</feature>
<gene>
    <name evidence="2" type="ORF">Tdes44962_MAKER02095</name>
</gene>